<evidence type="ECO:0000313" key="2">
    <source>
        <dbReference type="Proteomes" id="UP000028981"/>
    </source>
</evidence>
<organism evidence="1 2">
    <name type="scientific">Devosia riboflavina</name>
    <dbReference type="NCBI Taxonomy" id="46914"/>
    <lineage>
        <taxon>Bacteria</taxon>
        <taxon>Pseudomonadati</taxon>
        <taxon>Pseudomonadota</taxon>
        <taxon>Alphaproteobacteria</taxon>
        <taxon>Hyphomicrobiales</taxon>
        <taxon>Devosiaceae</taxon>
        <taxon>Devosia</taxon>
    </lineage>
</organism>
<accession>A0A087M018</accession>
<dbReference type="STRING" id="46914.JP75_16700"/>
<dbReference type="Proteomes" id="UP000028981">
    <property type="component" value="Unassembled WGS sequence"/>
</dbReference>
<comment type="caution">
    <text evidence="1">The sequence shown here is derived from an EMBL/GenBank/DDBJ whole genome shotgun (WGS) entry which is preliminary data.</text>
</comment>
<keyword evidence="2" id="KW-1185">Reference proteome</keyword>
<reference evidence="1 2" key="1">
    <citation type="submission" date="2014-08" db="EMBL/GenBank/DDBJ databases">
        <authorList>
            <person name="Hassan Y.I."/>
            <person name="Lepp D."/>
            <person name="Zhou T."/>
        </authorList>
    </citation>
    <scope>NUCLEOTIDE SEQUENCE [LARGE SCALE GENOMIC DNA]</scope>
    <source>
        <strain evidence="1 2">IFO13584</strain>
    </source>
</reference>
<dbReference type="OrthoDB" id="9808866at2"/>
<dbReference type="EMBL" id="JQGC01000015">
    <property type="protein sequence ID" value="KFL30221.1"/>
    <property type="molecule type" value="Genomic_DNA"/>
</dbReference>
<proteinExistence type="predicted"/>
<sequence length="92" mass="10361">MSATHTLTRHSDIQSWVTDRKGIPAFARIRNRFGEEKSKLLLRFVRSQGGTLDDGMSPCSWTAWFAELDRQQLALKVTQAGDCELVPRAALN</sequence>
<evidence type="ECO:0000313" key="1">
    <source>
        <dbReference type="EMBL" id="KFL30221.1"/>
    </source>
</evidence>
<gene>
    <name evidence="1" type="ORF">JP75_16700</name>
</gene>
<protein>
    <submittedName>
        <fullName evidence="1">Uncharacterized protein</fullName>
    </submittedName>
</protein>
<dbReference type="RefSeq" id="WP_035084909.1">
    <property type="nucleotide sequence ID" value="NZ_JQGC01000015.1"/>
</dbReference>
<name>A0A087M018_9HYPH</name>
<dbReference type="AlphaFoldDB" id="A0A087M018"/>